<reference evidence="2" key="1">
    <citation type="submission" date="2017-12" db="EMBL/GenBank/DDBJ databases">
        <title>Genome sequencing and analysis.</title>
        <authorList>
            <person name="Huang Y.-T."/>
        </authorList>
    </citation>
    <scope>NUCLEOTIDE SEQUENCE</scope>
    <source>
        <strain evidence="2">VGH116</strain>
    </source>
</reference>
<dbReference type="InterPro" id="IPR027417">
    <property type="entry name" value="P-loop_NTPase"/>
</dbReference>
<feature type="domain" description="KAP NTPase" evidence="1">
    <location>
        <begin position="16"/>
        <end position="65"/>
    </location>
</feature>
<gene>
    <name evidence="2" type="ORF">CYG68_04785</name>
</gene>
<evidence type="ECO:0000313" key="2">
    <source>
        <dbReference type="EMBL" id="MBE8611733.1"/>
    </source>
</evidence>
<name>A0A8I0PSY0_MORMO</name>
<dbReference type="Proteomes" id="UP000650477">
    <property type="component" value="Unassembled WGS sequence"/>
</dbReference>
<dbReference type="Gene3D" id="3.40.50.300">
    <property type="entry name" value="P-loop containing nucleotide triphosphate hydrolases"/>
    <property type="match status" value="1"/>
</dbReference>
<sequence>MNKHLTTYLDYYRTQENPGYAVLITGGWGSGKTYQIKKYFKEHEICYVSLFSINSIDDIYATVFAKMFPGKVAIKKLIGSIGDIKAKVLDSVTLGLGGILSRIGSVLIKENIDNKKIIIFDDLERAVNKNIISINEVLGVINNYIEHAGCKVIVIAHDEKIKKEFESEKEKVIGQTIKVRADVDDALNSFLANSELRRKHPKIKDILLSVFNQSGYSSLRVLKYAIKDCDRLYDIVKNSKLSSNDKYMCDFFHYFIILCIEFKNGNLSVEEYLKYDKIHREYQYAIFSKTEINTPNIIIIQGKYTGFVFLNELISNDVVVDIILNGYLECNKINKKIDESNYFKEEEEKPSWYKFTSFDRLESDAIDLASQEVKTDFTERKFNKFGDIYHLFNCMFLLEMQNEKQPNYNGIYLDCKNYIDDVFNNGKIEIKNPKKMDPDIIFSSYEGRSFWIEPVYSSYSQEILDYINKKMHEAYYKKQEKYDVLSIMKNDLNDLSKDLTHYDRNRGEYCDVPILHKISALSFVEAWLSLPASQQRDVSSLLQGRYEMGRLSSSLKDEKKWLENVFVELDKKADSMKGLHSYRIKRLKLYIPID</sequence>
<accession>A0A8I0PSY0</accession>
<dbReference type="SUPFAM" id="SSF52540">
    <property type="entry name" value="P-loop containing nucleoside triphosphate hydrolases"/>
    <property type="match status" value="1"/>
</dbReference>
<organism evidence="2 3">
    <name type="scientific">Morganella morganii</name>
    <name type="common">Proteus morganii</name>
    <dbReference type="NCBI Taxonomy" id="582"/>
    <lineage>
        <taxon>Bacteria</taxon>
        <taxon>Pseudomonadati</taxon>
        <taxon>Pseudomonadota</taxon>
        <taxon>Gammaproteobacteria</taxon>
        <taxon>Enterobacterales</taxon>
        <taxon>Morganellaceae</taxon>
        <taxon>Morganella</taxon>
    </lineage>
</organism>
<comment type="caution">
    <text evidence="2">The sequence shown here is derived from an EMBL/GenBank/DDBJ whole genome shotgun (WGS) entry which is preliminary data.</text>
</comment>
<feature type="domain" description="KAP NTPase" evidence="1">
    <location>
        <begin position="110"/>
        <end position="196"/>
    </location>
</feature>
<protein>
    <recommendedName>
        <fullName evidence="1">KAP NTPase domain-containing protein</fullName>
    </recommendedName>
</protein>
<dbReference type="InterPro" id="IPR011646">
    <property type="entry name" value="KAP_P-loop"/>
</dbReference>
<dbReference type="RefSeq" id="WP_193829534.1">
    <property type="nucleotide sequence ID" value="NZ_PKLF01000003.1"/>
</dbReference>
<dbReference type="EMBL" id="PKLF01000003">
    <property type="protein sequence ID" value="MBE8611733.1"/>
    <property type="molecule type" value="Genomic_DNA"/>
</dbReference>
<dbReference type="AlphaFoldDB" id="A0A8I0PSY0"/>
<dbReference type="Pfam" id="PF07693">
    <property type="entry name" value="KAP_NTPase"/>
    <property type="match status" value="2"/>
</dbReference>
<proteinExistence type="predicted"/>
<evidence type="ECO:0000313" key="3">
    <source>
        <dbReference type="Proteomes" id="UP000650477"/>
    </source>
</evidence>
<evidence type="ECO:0000259" key="1">
    <source>
        <dbReference type="Pfam" id="PF07693"/>
    </source>
</evidence>